<organism evidence="2 3">
    <name type="scientific">Cryptosporangium aurantiacum</name>
    <dbReference type="NCBI Taxonomy" id="134849"/>
    <lineage>
        <taxon>Bacteria</taxon>
        <taxon>Bacillati</taxon>
        <taxon>Actinomycetota</taxon>
        <taxon>Actinomycetes</taxon>
        <taxon>Cryptosporangiales</taxon>
        <taxon>Cryptosporangiaceae</taxon>
        <taxon>Cryptosporangium</taxon>
    </lineage>
</organism>
<feature type="domain" description="HTH cro/C1-type" evidence="1">
    <location>
        <begin position="17"/>
        <end position="72"/>
    </location>
</feature>
<dbReference type="SUPFAM" id="SSF47413">
    <property type="entry name" value="lambda repressor-like DNA-binding domains"/>
    <property type="match status" value="1"/>
</dbReference>
<dbReference type="SMART" id="SM00530">
    <property type="entry name" value="HTH_XRE"/>
    <property type="match status" value="1"/>
</dbReference>
<name>A0A1M7QMG1_9ACTN</name>
<sequence>MPRTSPTVRRRRLGQELRALREAKGMTVEQVAKELDWSPSKVSRIETTPIKVGTVDLRALLDVYEVFEKDRRAGMLELGKESREPAWWMSVNDRTPVDSFKAFIGFEAEAHQILTYEPTIIPGLLQTEAYMRALMRALFTRDADIEEAVKLRLTRQELLTSGDDPLKYTAIIDEAALRRPAGGVRRREVMREQIEKLLTLSERSNIAIRVLPLANGLHPGMNGAFTVVELPHPDDPDIVWLEAFTVGAMLSSKEDVRYYNRVFDGVQQESLGRDASENFLQEMLATY</sequence>
<dbReference type="STRING" id="134849.SAMN05443668_10553"/>
<evidence type="ECO:0000259" key="1">
    <source>
        <dbReference type="PROSITE" id="PS50943"/>
    </source>
</evidence>
<dbReference type="PROSITE" id="PS50943">
    <property type="entry name" value="HTH_CROC1"/>
    <property type="match status" value="1"/>
</dbReference>
<dbReference type="InterPro" id="IPR043917">
    <property type="entry name" value="DUF5753"/>
</dbReference>
<dbReference type="CDD" id="cd00093">
    <property type="entry name" value="HTH_XRE"/>
    <property type="match status" value="1"/>
</dbReference>
<evidence type="ECO:0000313" key="3">
    <source>
        <dbReference type="Proteomes" id="UP000184440"/>
    </source>
</evidence>
<reference evidence="2 3" key="1">
    <citation type="submission" date="2016-11" db="EMBL/GenBank/DDBJ databases">
        <authorList>
            <person name="Jaros S."/>
            <person name="Januszkiewicz K."/>
            <person name="Wedrychowicz H."/>
        </authorList>
    </citation>
    <scope>NUCLEOTIDE SEQUENCE [LARGE SCALE GENOMIC DNA]</scope>
    <source>
        <strain evidence="2 3">DSM 46144</strain>
    </source>
</reference>
<dbReference type="Proteomes" id="UP000184440">
    <property type="component" value="Unassembled WGS sequence"/>
</dbReference>
<keyword evidence="3" id="KW-1185">Reference proteome</keyword>
<protein>
    <submittedName>
        <fullName evidence="2">Helix-turn-helix domain-containing protein</fullName>
    </submittedName>
</protein>
<dbReference type="RefSeq" id="WP_073258635.1">
    <property type="nucleotide sequence ID" value="NZ_FRCS01000005.1"/>
</dbReference>
<dbReference type="InterPro" id="IPR010982">
    <property type="entry name" value="Lambda_DNA-bd_dom_sf"/>
</dbReference>
<gene>
    <name evidence="2" type="ORF">SAMN05443668_10553</name>
</gene>
<evidence type="ECO:0000313" key="2">
    <source>
        <dbReference type="EMBL" id="SHN32580.1"/>
    </source>
</evidence>
<dbReference type="EMBL" id="FRCS01000005">
    <property type="protein sequence ID" value="SHN32580.1"/>
    <property type="molecule type" value="Genomic_DNA"/>
</dbReference>
<proteinExistence type="predicted"/>
<dbReference type="GO" id="GO:0003677">
    <property type="term" value="F:DNA binding"/>
    <property type="evidence" value="ECO:0007669"/>
    <property type="project" value="InterPro"/>
</dbReference>
<dbReference type="Pfam" id="PF19054">
    <property type="entry name" value="DUF5753"/>
    <property type="match status" value="1"/>
</dbReference>
<dbReference type="AlphaFoldDB" id="A0A1M7QMG1"/>
<dbReference type="InterPro" id="IPR001387">
    <property type="entry name" value="Cro/C1-type_HTH"/>
</dbReference>
<accession>A0A1M7QMG1</accession>
<dbReference type="Gene3D" id="1.10.260.40">
    <property type="entry name" value="lambda repressor-like DNA-binding domains"/>
    <property type="match status" value="1"/>
</dbReference>
<dbReference type="Pfam" id="PF13560">
    <property type="entry name" value="HTH_31"/>
    <property type="match status" value="1"/>
</dbReference>
<dbReference type="OrthoDB" id="5177725at2"/>